<comment type="caution">
    <text evidence="9">The sequence shown here is derived from an EMBL/GenBank/DDBJ whole genome shotgun (WGS) entry which is preliminary data.</text>
</comment>
<name>A0A7W6BVK0_9HYPH</name>
<sequence>MREARVMEASMLFWLVAFVLAALTTAAIVWPLLMRPARGSVAREAFDEEVYRAQLGELREDETRGVIGWEEAAASRAEIGRRLLRAHEAAAAKTTRPPRERSGVVAGLAVALMLPIGAFLFYDRWGSPDIPDQPLALREPEPQAPNLIAAIAEIERRLAARPDDAEGWSVVAPVYLRLGEGQKAATAFRNVLRLRPPTAQTVAGLGEALVQAADGRVTPEAATEFRRALSLDANWIPARFYLALALSQEGRSAEAADAWSELLRTGPQDGAWRPVAEAALADARSGTASRQAASQPGPAAADVEAASKLSDGERQAMVQGMVSGLAEHLKAEPKDPEGWKRLLRSYVVLDRPDDARAALGEVRAVFPAASPELIDILSFAQGLGLNPDQTTP</sequence>
<keyword evidence="7" id="KW-0812">Transmembrane</keyword>
<dbReference type="Pfam" id="PF23914">
    <property type="entry name" value="TPR_CcmH_CycH"/>
    <property type="match status" value="1"/>
</dbReference>
<evidence type="ECO:0000256" key="7">
    <source>
        <dbReference type="SAM" id="Phobius"/>
    </source>
</evidence>
<feature type="repeat" description="TPR" evidence="5">
    <location>
        <begin position="165"/>
        <end position="198"/>
    </location>
</feature>
<evidence type="ECO:0000256" key="6">
    <source>
        <dbReference type="SAM" id="MobiDB-lite"/>
    </source>
</evidence>
<dbReference type="PANTHER" id="PTHR47870">
    <property type="entry name" value="CYTOCHROME C-TYPE BIOGENESIS PROTEIN CCMH"/>
    <property type="match status" value="1"/>
</dbReference>
<comment type="subcellular location">
    <subcellularLocation>
        <location evidence="1">Cell envelope</location>
    </subcellularLocation>
</comment>
<feature type="transmembrane region" description="Helical" evidence="7">
    <location>
        <begin position="12"/>
        <end position="33"/>
    </location>
</feature>
<dbReference type="RefSeq" id="WP_139224546.1">
    <property type="nucleotide sequence ID" value="NZ_FOOA01000001.1"/>
</dbReference>
<dbReference type="SUPFAM" id="SSF48452">
    <property type="entry name" value="TPR-like"/>
    <property type="match status" value="1"/>
</dbReference>
<keyword evidence="2" id="KW-0677">Repeat</keyword>
<dbReference type="InterPro" id="IPR011990">
    <property type="entry name" value="TPR-like_helical_dom_sf"/>
</dbReference>
<gene>
    <name evidence="9" type="ORF">GGR05_000622</name>
</gene>
<evidence type="ECO:0000256" key="2">
    <source>
        <dbReference type="ARBA" id="ARBA00022737"/>
    </source>
</evidence>
<dbReference type="EMBL" id="JACIDO010000001">
    <property type="protein sequence ID" value="MBB3934511.1"/>
    <property type="molecule type" value="Genomic_DNA"/>
</dbReference>
<dbReference type="GO" id="GO:0030313">
    <property type="term" value="C:cell envelope"/>
    <property type="evidence" value="ECO:0007669"/>
    <property type="project" value="UniProtKB-SubCell"/>
</dbReference>
<keyword evidence="7" id="KW-1133">Transmembrane helix</keyword>
<dbReference type="GO" id="GO:0017004">
    <property type="term" value="P:cytochrome complex assembly"/>
    <property type="evidence" value="ECO:0007669"/>
    <property type="project" value="UniProtKB-KW"/>
</dbReference>
<feature type="region of interest" description="Disordered" evidence="6">
    <location>
        <begin position="283"/>
        <end position="310"/>
    </location>
</feature>
<feature type="domain" description="Cytochrome c-type biogenesis protein H TPR" evidence="8">
    <location>
        <begin position="156"/>
        <end position="269"/>
    </location>
</feature>
<dbReference type="PANTHER" id="PTHR47870:SF1">
    <property type="entry name" value="CYTOCHROME C-TYPE BIOGENESIS PROTEIN CCMH"/>
    <property type="match status" value="1"/>
</dbReference>
<dbReference type="InterPro" id="IPR019734">
    <property type="entry name" value="TPR_rpt"/>
</dbReference>
<dbReference type="NCBIfam" id="TIGR03142">
    <property type="entry name" value="cytochro_ccmI"/>
    <property type="match status" value="1"/>
</dbReference>
<dbReference type="OrthoDB" id="9815847at2"/>
<dbReference type="PROSITE" id="PS50005">
    <property type="entry name" value="TPR"/>
    <property type="match status" value="1"/>
</dbReference>
<evidence type="ECO:0000256" key="5">
    <source>
        <dbReference type="PROSITE-ProRule" id="PRU00339"/>
    </source>
</evidence>
<dbReference type="GO" id="GO:0005886">
    <property type="term" value="C:plasma membrane"/>
    <property type="evidence" value="ECO:0007669"/>
    <property type="project" value="TreeGrafter"/>
</dbReference>
<evidence type="ECO:0000313" key="10">
    <source>
        <dbReference type="Proteomes" id="UP000531216"/>
    </source>
</evidence>
<protein>
    <submittedName>
        <fullName evidence="9">Cytochrome c-type biogenesis protein CcmH</fullName>
    </submittedName>
</protein>
<dbReference type="InterPro" id="IPR017560">
    <property type="entry name" value="Cyt_c_biogenesis_CcmI"/>
</dbReference>
<keyword evidence="3" id="KW-0201">Cytochrome c-type biogenesis</keyword>
<dbReference type="AlphaFoldDB" id="A0A7W6BVK0"/>
<dbReference type="InterPro" id="IPR056413">
    <property type="entry name" value="TPR_CcmH_CycH"/>
</dbReference>
<dbReference type="Proteomes" id="UP000531216">
    <property type="component" value="Unassembled WGS sequence"/>
</dbReference>
<evidence type="ECO:0000256" key="1">
    <source>
        <dbReference type="ARBA" id="ARBA00004196"/>
    </source>
</evidence>
<evidence type="ECO:0000256" key="4">
    <source>
        <dbReference type="ARBA" id="ARBA00022803"/>
    </source>
</evidence>
<dbReference type="Gene3D" id="1.25.40.10">
    <property type="entry name" value="Tetratricopeptide repeat domain"/>
    <property type="match status" value="2"/>
</dbReference>
<keyword evidence="7" id="KW-0472">Membrane</keyword>
<proteinExistence type="predicted"/>
<evidence type="ECO:0000313" key="9">
    <source>
        <dbReference type="EMBL" id="MBB3934511.1"/>
    </source>
</evidence>
<accession>A0A7W6BVK0</accession>
<reference evidence="9 10" key="1">
    <citation type="submission" date="2020-08" db="EMBL/GenBank/DDBJ databases">
        <title>Genomic Encyclopedia of Type Strains, Phase IV (KMG-IV): sequencing the most valuable type-strain genomes for metagenomic binning, comparative biology and taxonomic classification.</title>
        <authorList>
            <person name="Goeker M."/>
        </authorList>
    </citation>
    <scope>NUCLEOTIDE SEQUENCE [LARGE SCALE GENOMIC DNA]</scope>
    <source>
        <strain evidence="9 10">DSM 25024</strain>
    </source>
</reference>
<keyword evidence="4 5" id="KW-0802">TPR repeat</keyword>
<keyword evidence="10" id="KW-1185">Reference proteome</keyword>
<evidence type="ECO:0000259" key="8">
    <source>
        <dbReference type="Pfam" id="PF23914"/>
    </source>
</evidence>
<organism evidence="9 10">
    <name type="scientific">Aureimonas phyllosphaerae</name>
    <dbReference type="NCBI Taxonomy" id="1166078"/>
    <lineage>
        <taxon>Bacteria</taxon>
        <taxon>Pseudomonadati</taxon>
        <taxon>Pseudomonadota</taxon>
        <taxon>Alphaproteobacteria</taxon>
        <taxon>Hyphomicrobiales</taxon>
        <taxon>Aurantimonadaceae</taxon>
        <taxon>Aureimonas</taxon>
    </lineage>
</organism>
<dbReference type="InterPro" id="IPR051263">
    <property type="entry name" value="C-type_cytochrome_biogenesis"/>
</dbReference>
<evidence type="ECO:0000256" key="3">
    <source>
        <dbReference type="ARBA" id="ARBA00022748"/>
    </source>
</evidence>